<comment type="caution">
    <text evidence="8">The sequence shown here is derived from an EMBL/GenBank/DDBJ whole genome shotgun (WGS) entry which is preliminary data.</text>
</comment>
<dbReference type="SUPFAM" id="SSF53167">
    <property type="entry name" value="Purine and uridine phosphorylases"/>
    <property type="match status" value="1"/>
</dbReference>
<gene>
    <name evidence="8" type="ORF">B4O97_16670</name>
</gene>
<feature type="binding site" evidence="6">
    <location>
        <position position="109"/>
    </location>
    <ligand>
        <name>phosphate</name>
        <dbReference type="ChEBI" id="CHEBI:43474"/>
    </ligand>
</feature>
<name>A0A1Y1RV14_9SPIO</name>
<dbReference type="Gene3D" id="3.40.50.1580">
    <property type="entry name" value="Nucleoside phosphorylase domain"/>
    <property type="match status" value="1"/>
</dbReference>
<feature type="binding site" evidence="6">
    <location>
        <position position="186"/>
    </location>
    <ligand>
        <name>a purine D-ribonucleoside</name>
        <dbReference type="ChEBI" id="CHEBI:142355"/>
    </ligand>
</feature>
<sequence length="268" mass="29231">MADYYTTIEAFRKSLEKSTEFRPRTGVILGSGLSKIADSLSGTAIDYSQIQGMPRPTVEGHRGFLKISRDYALLAGRFHYYEGHAIQDVVKPVLLLKALGVERLIVTNAAGGINPDFEPGQIVLIRDHINLMGANPLVGPNNGDLGPRFPDMSDAYSRALRKRISARLEYPLKEGVYAGLSGPCYETPAEIRMLEKIGADMVGMSTVPEVIMANYLGMGTVGFSCITNMAAGILDQPLNHQEVIDTAARVETHFRGIVETVMELLASE</sequence>
<feature type="binding site" evidence="6">
    <location>
        <begin position="77"/>
        <end position="79"/>
    </location>
    <ligand>
        <name>phosphate</name>
        <dbReference type="ChEBI" id="CHEBI:43474"/>
    </ligand>
</feature>
<dbReference type="PIRSF" id="PIRSF000477">
    <property type="entry name" value="PurNPase"/>
    <property type="match status" value="1"/>
</dbReference>
<comment type="pathway">
    <text evidence="1 5">Purine metabolism; purine nucleoside salvage.</text>
</comment>
<dbReference type="OrthoDB" id="1523230at2"/>
<dbReference type="AlphaFoldDB" id="A0A1Y1RV14"/>
<dbReference type="GO" id="GO:0004731">
    <property type="term" value="F:purine-nucleoside phosphorylase activity"/>
    <property type="evidence" value="ECO:0007669"/>
    <property type="project" value="UniProtKB-EC"/>
</dbReference>
<comment type="similarity">
    <text evidence="2 5">Belongs to the PNP/MTAP phosphorylase family.</text>
</comment>
<dbReference type="PANTHER" id="PTHR11904">
    <property type="entry name" value="METHYLTHIOADENOSINE/PURINE NUCLEOSIDE PHOSPHORYLASE"/>
    <property type="match status" value="1"/>
</dbReference>
<organism evidence="8 9">
    <name type="scientific">Marispirochaeta aestuarii</name>
    <dbReference type="NCBI Taxonomy" id="1963862"/>
    <lineage>
        <taxon>Bacteria</taxon>
        <taxon>Pseudomonadati</taxon>
        <taxon>Spirochaetota</taxon>
        <taxon>Spirochaetia</taxon>
        <taxon>Spirochaetales</taxon>
        <taxon>Spirochaetaceae</taxon>
        <taxon>Marispirochaeta</taxon>
    </lineage>
</organism>
<feature type="binding site" evidence="6">
    <location>
        <position position="61"/>
    </location>
    <ligand>
        <name>phosphate</name>
        <dbReference type="ChEBI" id="CHEBI:43474"/>
    </ligand>
</feature>
<evidence type="ECO:0000256" key="4">
    <source>
        <dbReference type="ARBA" id="ARBA00022679"/>
    </source>
</evidence>
<evidence type="ECO:0000256" key="5">
    <source>
        <dbReference type="PIRNR" id="PIRNR000477"/>
    </source>
</evidence>
<keyword evidence="9" id="KW-1185">Reference proteome</keyword>
<evidence type="ECO:0000256" key="1">
    <source>
        <dbReference type="ARBA" id="ARBA00005058"/>
    </source>
</evidence>
<dbReference type="EC" id="2.4.2.1" evidence="5"/>
<keyword evidence="4 5" id="KW-0808">Transferase</keyword>
<dbReference type="GO" id="GO:0005737">
    <property type="term" value="C:cytoplasm"/>
    <property type="evidence" value="ECO:0007669"/>
    <property type="project" value="TreeGrafter"/>
</dbReference>
<accession>A0A1Y1RV14</accession>
<dbReference type="PANTHER" id="PTHR11904:SF9">
    <property type="entry name" value="PURINE NUCLEOSIDE PHOSPHORYLASE-RELATED"/>
    <property type="match status" value="1"/>
</dbReference>
<feature type="binding site" evidence="6">
    <location>
        <position position="205"/>
    </location>
    <ligand>
        <name>phosphate</name>
        <dbReference type="ChEBI" id="CHEBI:43474"/>
    </ligand>
</feature>
<reference evidence="8 9" key="1">
    <citation type="submission" date="2017-03" db="EMBL/GenBank/DDBJ databases">
        <title>Draft Genome sequence of Marispirochaeta sp. strain JC444.</title>
        <authorList>
            <person name="Shivani Y."/>
            <person name="Subhash Y."/>
            <person name="Sasikala C."/>
            <person name="Ramana C."/>
        </authorList>
    </citation>
    <scope>NUCLEOTIDE SEQUENCE [LARGE SCALE GENOMIC DNA]</scope>
    <source>
        <strain evidence="8 9">JC444</strain>
    </source>
</reference>
<dbReference type="CDD" id="cd09009">
    <property type="entry name" value="PNP-EcPNPII_like"/>
    <property type="match status" value="1"/>
</dbReference>
<dbReference type="Proteomes" id="UP000192343">
    <property type="component" value="Unassembled WGS sequence"/>
</dbReference>
<protein>
    <recommendedName>
        <fullName evidence="5">Purine nucleoside phosphorylase</fullName>
        <ecNumber evidence="5">2.4.2.1</ecNumber>
    </recommendedName>
    <alternativeName>
        <fullName evidence="5">Inosine-guanosine phosphorylase</fullName>
    </alternativeName>
</protein>
<dbReference type="NCBIfam" id="TIGR01697">
    <property type="entry name" value="PNPH-PUNA-XAPA"/>
    <property type="match status" value="1"/>
</dbReference>
<evidence type="ECO:0000313" key="8">
    <source>
        <dbReference type="EMBL" id="ORC31780.1"/>
    </source>
</evidence>
<dbReference type="InterPro" id="IPR000845">
    <property type="entry name" value="Nucleoside_phosphorylase_d"/>
</dbReference>
<proteinExistence type="inferred from homology"/>
<evidence type="ECO:0000259" key="7">
    <source>
        <dbReference type="Pfam" id="PF01048"/>
    </source>
</evidence>
<evidence type="ECO:0000256" key="6">
    <source>
        <dbReference type="PIRSR" id="PIRSR000477-2"/>
    </source>
</evidence>
<dbReference type="EMBL" id="MWQY01000024">
    <property type="protein sequence ID" value="ORC31780.1"/>
    <property type="molecule type" value="Genomic_DNA"/>
</dbReference>
<feature type="domain" description="Nucleoside phosphorylase" evidence="7">
    <location>
        <begin position="26"/>
        <end position="261"/>
    </location>
</feature>
<evidence type="ECO:0000313" key="9">
    <source>
        <dbReference type="Proteomes" id="UP000192343"/>
    </source>
</evidence>
<comment type="function">
    <text evidence="5">The purine nucleoside phosphorylases catalyze the phosphorolytic breakdown of the N-glycosidic bond in the beta-(deoxy)ribonucleoside molecules, with the formation of the corresponding free purine bases and pentose-1-phosphate.</text>
</comment>
<evidence type="ECO:0000256" key="3">
    <source>
        <dbReference type="ARBA" id="ARBA00022676"/>
    </source>
</evidence>
<dbReference type="GO" id="GO:0009116">
    <property type="term" value="P:nucleoside metabolic process"/>
    <property type="evidence" value="ECO:0007669"/>
    <property type="project" value="InterPro"/>
</dbReference>
<dbReference type="Pfam" id="PF01048">
    <property type="entry name" value="PNP_UDP_1"/>
    <property type="match status" value="1"/>
</dbReference>
<dbReference type="InterPro" id="IPR035994">
    <property type="entry name" value="Nucleoside_phosphorylase_sf"/>
</dbReference>
<dbReference type="InterPro" id="IPR011268">
    <property type="entry name" value="Purine_phosphorylase"/>
</dbReference>
<dbReference type="UniPathway" id="UPA00606"/>
<dbReference type="NCBIfam" id="NF006054">
    <property type="entry name" value="PRK08202.1"/>
    <property type="match status" value="1"/>
</dbReference>
<feature type="binding site" evidence="6">
    <location>
        <position position="31"/>
    </location>
    <ligand>
        <name>phosphate</name>
        <dbReference type="ChEBI" id="CHEBI:43474"/>
    </ligand>
</feature>
<dbReference type="RefSeq" id="WP_083052604.1">
    <property type="nucleotide sequence ID" value="NZ_MWQY01000024.1"/>
</dbReference>
<dbReference type="STRING" id="1963862.B4O97_16670"/>
<evidence type="ECO:0000256" key="2">
    <source>
        <dbReference type="ARBA" id="ARBA00006751"/>
    </source>
</evidence>
<feature type="binding site" evidence="6">
    <location>
        <position position="228"/>
    </location>
    <ligand>
        <name>a purine D-ribonucleoside</name>
        <dbReference type="ChEBI" id="CHEBI:142355"/>
    </ligand>
</feature>
<keyword evidence="3 5" id="KW-0328">Glycosyltransferase</keyword>